<dbReference type="RefSeq" id="WP_254088072.1">
    <property type="nucleotide sequence ID" value="NZ_JAHESE010000115.1"/>
</dbReference>
<evidence type="ECO:0000313" key="1">
    <source>
        <dbReference type="EMBL" id="MBT1712517.1"/>
    </source>
</evidence>
<dbReference type="AlphaFoldDB" id="A0AAP2E5K5"/>
<evidence type="ECO:0000313" key="2">
    <source>
        <dbReference type="Proteomes" id="UP001319080"/>
    </source>
</evidence>
<dbReference type="EMBL" id="JAHESE010000115">
    <property type="protein sequence ID" value="MBT1712517.1"/>
    <property type="molecule type" value="Genomic_DNA"/>
</dbReference>
<reference evidence="1 2" key="1">
    <citation type="submission" date="2021-05" db="EMBL/GenBank/DDBJ databases">
        <title>A Polyphasic approach of four new species of the genus Ohtaekwangia: Ohtaekwangia histidinii sp. nov., Ohtaekwangia cretensis sp. nov., Ohtaekwangia indiensis sp. nov., Ohtaekwangia reichenbachii sp. nov. from diverse environment.</title>
        <authorList>
            <person name="Octaviana S."/>
        </authorList>
    </citation>
    <scope>NUCLEOTIDE SEQUENCE [LARGE SCALE GENOMIC DNA]</scope>
    <source>
        <strain evidence="1 2">PWU5</strain>
    </source>
</reference>
<accession>A0AAP2E5K5</accession>
<sequence length="90" mass="10330">MTHAFKHLIAVLLLLTGVVGVQAQNTYLLSYEHKESRRADKSSLLFYLEELPAGTTHHQPDLVTLEDAQYRLYYIRLREPSASSYFGCDK</sequence>
<keyword evidence="2" id="KW-1185">Reference proteome</keyword>
<comment type="caution">
    <text evidence="1">The sequence shown here is derived from an EMBL/GenBank/DDBJ whole genome shotgun (WGS) entry which is preliminary data.</text>
</comment>
<gene>
    <name evidence="1" type="ORF">KK062_30055</name>
</gene>
<name>A0AAP2E5K5_9BACT</name>
<protein>
    <submittedName>
        <fullName evidence="1">Uncharacterized protein</fullName>
    </submittedName>
</protein>
<proteinExistence type="predicted"/>
<dbReference type="Proteomes" id="UP001319080">
    <property type="component" value="Unassembled WGS sequence"/>
</dbReference>
<organism evidence="1 2">
    <name type="scientific">Dawidia cretensis</name>
    <dbReference type="NCBI Taxonomy" id="2782350"/>
    <lineage>
        <taxon>Bacteria</taxon>
        <taxon>Pseudomonadati</taxon>
        <taxon>Bacteroidota</taxon>
        <taxon>Cytophagia</taxon>
        <taxon>Cytophagales</taxon>
        <taxon>Chryseotaleaceae</taxon>
        <taxon>Dawidia</taxon>
    </lineage>
</organism>
<feature type="non-terminal residue" evidence="1">
    <location>
        <position position="90"/>
    </location>
</feature>